<proteinExistence type="predicted"/>
<feature type="region of interest" description="Disordered" evidence="1">
    <location>
        <begin position="107"/>
        <end position="134"/>
    </location>
</feature>
<comment type="caution">
    <text evidence="2">The sequence shown here is derived from an EMBL/GenBank/DDBJ whole genome shotgun (WGS) entry which is preliminary data.</text>
</comment>
<accession>A0A835YIF5</accession>
<sequence length="636" mass="67729">MVWYLYSSNVTYEQPFNCSSAGPARVVATAVLDSTSDATNFRANLEAKFDQLALVSLPYPGGIALRCGDYLQITARCTSGAQPAGYPLTVGQGAGMRFPARPFPAWACTRPPSPPPPSPPRPSPPPTPPPQPTPPPSPWWMSSLMSYAVLKFFIYHPNRPTPFTDAEAARVESGLRNYTFLCGSKAMPFSSGPPCLRPLPKNSSREVNNNAWPAYTMMGFSMVVVGDFAGTGSAQPISQWFANAKEAAATIFGNLGTRELWSLLAADGGAVGLGLYCNAFMSLENCSAGPQVTLAQDGVPIPYNQTGAINTANATNLGARYVCPAGQAALPDGLPSFGGYVRPSKAQAAAAGVPYQKRLCDLNLYLGYPLACLRPQPIELTPSPPPPPAPKRETMAALTVVVPAAPGRTPLNATHVKIVTSVLQIAAGCYPNSSPVLCLRSPPVRFSSAISNTANYSVLGVRAFFDGAKDGLGNPYPQQRWVSMARAAAIALFNTAGTKEVWDLLYQGWLPIPFSGCGGYAALEVKMEDGRYYTQPDLPSPASISSYSVYDSPPINTTDFTTWGAKYVCPLIIGGIGSPGSSWPNQTVTIPDWIPGIPGYMRPSKSVADVSTAGYQRRVCDYSRLSRPDTACFFQG</sequence>
<organism evidence="2 3">
    <name type="scientific">Edaphochlamys debaryana</name>
    <dbReference type="NCBI Taxonomy" id="47281"/>
    <lineage>
        <taxon>Eukaryota</taxon>
        <taxon>Viridiplantae</taxon>
        <taxon>Chlorophyta</taxon>
        <taxon>core chlorophytes</taxon>
        <taxon>Chlorophyceae</taxon>
        <taxon>CS clade</taxon>
        <taxon>Chlamydomonadales</taxon>
        <taxon>Chlamydomonadales incertae sedis</taxon>
        <taxon>Edaphochlamys</taxon>
    </lineage>
</organism>
<dbReference type="EMBL" id="JAEHOE010000011">
    <property type="protein sequence ID" value="KAG2498229.1"/>
    <property type="molecule type" value="Genomic_DNA"/>
</dbReference>
<dbReference type="Proteomes" id="UP000612055">
    <property type="component" value="Unassembled WGS sequence"/>
</dbReference>
<dbReference type="AlphaFoldDB" id="A0A835YIF5"/>
<reference evidence="2" key="1">
    <citation type="journal article" date="2020" name="bioRxiv">
        <title>Comparative genomics of Chlamydomonas.</title>
        <authorList>
            <person name="Craig R.J."/>
            <person name="Hasan A.R."/>
            <person name="Ness R.W."/>
            <person name="Keightley P.D."/>
        </authorList>
    </citation>
    <scope>NUCLEOTIDE SEQUENCE</scope>
    <source>
        <strain evidence="2">CCAP 11/70</strain>
    </source>
</reference>
<dbReference type="PANTHER" id="PTHR48148:SF2">
    <property type="entry name" value="PA14 DOMAIN-CONTAINING PROTEIN"/>
    <property type="match status" value="1"/>
</dbReference>
<evidence type="ECO:0000313" key="3">
    <source>
        <dbReference type="Proteomes" id="UP000612055"/>
    </source>
</evidence>
<gene>
    <name evidence="2" type="ORF">HYH03_003979</name>
</gene>
<evidence type="ECO:0000313" key="2">
    <source>
        <dbReference type="EMBL" id="KAG2498229.1"/>
    </source>
</evidence>
<protein>
    <submittedName>
        <fullName evidence="2">Uncharacterized protein</fullName>
    </submittedName>
</protein>
<keyword evidence="3" id="KW-1185">Reference proteome</keyword>
<evidence type="ECO:0000256" key="1">
    <source>
        <dbReference type="SAM" id="MobiDB-lite"/>
    </source>
</evidence>
<feature type="compositionally biased region" description="Pro residues" evidence="1">
    <location>
        <begin position="111"/>
        <end position="134"/>
    </location>
</feature>
<name>A0A835YIF5_9CHLO</name>
<dbReference type="PANTHER" id="PTHR48148">
    <property type="entry name" value="KERATINOCYTE PROLINE-RICH PROTEIN"/>
    <property type="match status" value="1"/>
</dbReference>